<dbReference type="InterPro" id="IPR003346">
    <property type="entry name" value="Transposase_20"/>
</dbReference>
<dbReference type="InterPro" id="IPR047650">
    <property type="entry name" value="Transpos_IS110"/>
</dbReference>
<evidence type="ECO:0000259" key="2">
    <source>
        <dbReference type="Pfam" id="PF02371"/>
    </source>
</evidence>
<dbReference type="Pfam" id="PF01548">
    <property type="entry name" value="DEDD_Tnp_IS110"/>
    <property type="match status" value="1"/>
</dbReference>
<accession>A0ABP5G322</accession>
<dbReference type="Pfam" id="PF02371">
    <property type="entry name" value="Transposase_20"/>
    <property type="match status" value="1"/>
</dbReference>
<evidence type="ECO:0000313" key="4">
    <source>
        <dbReference type="Proteomes" id="UP001501461"/>
    </source>
</evidence>
<name>A0ABP5G322_9MICC</name>
<gene>
    <name evidence="3" type="ORF">GCM10009720_17970</name>
</gene>
<dbReference type="PANTHER" id="PTHR33055">
    <property type="entry name" value="TRANSPOSASE FOR INSERTION SEQUENCE ELEMENT IS1111A"/>
    <property type="match status" value="1"/>
</dbReference>
<comment type="caution">
    <text evidence="3">The sequence shown here is derived from an EMBL/GenBank/DDBJ whole genome shotgun (WGS) entry which is preliminary data.</text>
</comment>
<dbReference type="NCBIfam" id="NF033542">
    <property type="entry name" value="transpos_IS110"/>
    <property type="match status" value="1"/>
</dbReference>
<feature type="domain" description="Transposase IS116/IS110/IS902 C-terminal" evidence="2">
    <location>
        <begin position="278"/>
        <end position="359"/>
    </location>
</feature>
<dbReference type="EMBL" id="BAAAMN010000036">
    <property type="protein sequence ID" value="GAA2037919.1"/>
    <property type="molecule type" value="Genomic_DNA"/>
</dbReference>
<dbReference type="PANTHER" id="PTHR33055:SF3">
    <property type="entry name" value="PUTATIVE TRANSPOSASE FOR IS117-RELATED"/>
    <property type="match status" value="1"/>
</dbReference>
<evidence type="ECO:0000313" key="3">
    <source>
        <dbReference type="EMBL" id="GAA2037919.1"/>
    </source>
</evidence>
<feature type="domain" description="Transposase IS110-like N-terminal" evidence="1">
    <location>
        <begin position="13"/>
        <end position="169"/>
    </location>
</feature>
<reference evidence="4" key="1">
    <citation type="journal article" date="2019" name="Int. J. Syst. Evol. Microbiol.">
        <title>The Global Catalogue of Microorganisms (GCM) 10K type strain sequencing project: providing services to taxonomists for standard genome sequencing and annotation.</title>
        <authorList>
            <consortium name="The Broad Institute Genomics Platform"/>
            <consortium name="The Broad Institute Genome Sequencing Center for Infectious Disease"/>
            <person name="Wu L."/>
            <person name="Ma J."/>
        </authorList>
    </citation>
    <scope>NUCLEOTIDE SEQUENCE [LARGE SCALE GENOMIC DNA]</scope>
    <source>
        <strain evidence="4">JCM 13595</strain>
    </source>
</reference>
<protein>
    <submittedName>
        <fullName evidence="3">IS110-like element ISSfl4 family transposase</fullName>
    </submittedName>
</protein>
<sequence>MTAFNLDQYAVCIGLDVGKSAHHATALTTDGTKVFDKPLPNTEAKLQHIITDLVREYGPALLVVDQPATIGALPVAVAQALDQVEVAYLPGLTMRRVADLHAGNAKTDARDAYIIAETARTMPATLRAIADSDEQIAELAVLAGFDDDLLATTTATRNQLRGLLTQMHPGLERVVGPKLHHTGVQDVLTRWPTPHALHTAGRGHVRKRIAKHNPRLAAKLTTRIFDALQAQTVVVPGTSAAATIVPMLAAQLTTLYAQRAQVLAQVEALVDDHPLSPVLMSIPGVATRTASRLLTEVVGKEFKTAGHLASYAGIAPTTRRSGTSIRGEFANRGGNKRLKSALFNSAFASLSHHPSRAYYDKKRAEHKTHKQAVIALARRRLDTLYAMLRDGTFYQAPTPQKTGHNLAQAA</sequence>
<dbReference type="Proteomes" id="UP001501461">
    <property type="component" value="Unassembled WGS sequence"/>
</dbReference>
<evidence type="ECO:0000259" key="1">
    <source>
        <dbReference type="Pfam" id="PF01548"/>
    </source>
</evidence>
<organism evidence="3 4">
    <name type="scientific">Yaniella flava</name>
    <dbReference type="NCBI Taxonomy" id="287930"/>
    <lineage>
        <taxon>Bacteria</taxon>
        <taxon>Bacillati</taxon>
        <taxon>Actinomycetota</taxon>
        <taxon>Actinomycetes</taxon>
        <taxon>Micrococcales</taxon>
        <taxon>Micrococcaceae</taxon>
        <taxon>Yaniella</taxon>
    </lineage>
</organism>
<proteinExistence type="predicted"/>
<dbReference type="InterPro" id="IPR002525">
    <property type="entry name" value="Transp_IS110-like_N"/>
</dbReference>
<keyword evidence="4" id="KW-1185">Reference proteome</keyword>
<dbReference type="RefSeq" id="WP_343957772.1">
    <property type="nucleotide sequence ID" value="NZ_BAAAMN010000036.1"/>
</dbReference>